<accession>A0A423VAK7</accession>
<dbReference type="Proteomes" id="UP000284375">
    <property type="component" value="Unassembled WGS sequence"/>
</dbReference>
<keyword evidence="3" id="KW-1185">Reference proteome</keyword>
<feature type="region of interest" description="Disordered" evidence="1">
    <location>
        <begin position="136"/>
        <end position="269"/>
    </location>
</feature>
<evidence type="ECO:0000313" key="2">
    <source>
        <dbReference type="EMBL" id="ROV87850.1"/>
    </source>
</evidence>
<evidence type="ECO:0000313" key="3">
    <source>
        <dbReference type="Proteomes" id="UP000284375"/>
    </source>
</evidence>
<sequence length="269" mass="28184">MTASEVEIPALVPTSADGQDQHRVTDNSSDKGGVGTMWPGYGLENGHTPIPEEEARSAESGTATQSDTLNVFENINDENKSPGPRAAYLPSPAPSLSDHEGSIPPFPSLADGFLPYPQCLDHIDAGDAASLDGCESCAVSETDTSGLPPAIESSTDALNKTDDIHATPKRSSSSAKKTRGRSGTKSSDHSGVRRLSASKIHELTASPESLPIATVPDQPRTAEVTESHRPSMAAQLAASPQQGHDTIETRKKFKSAFPTAGTSEPRGCQ</sequence>
<name>A0A423VAK7_CYTCH</name>
<evidence type="ECO:0000256" key="1">
    <source>
        <dbReference type="SAM" id="MobiDB-lite"/>
    </source>
</evidence>
<protein>
    <submittedName>
        <fullName evidence="2">Uncharacterized protein</fullName>
    </submittedName>
</protein>
<proteinExistence type="predicted"/>
<feature type="compositionally biased region" description="Polar residues" evidence="1">
    <location>
        <begin position="59"/>
        <end position="73"/>
    </location>
</feature>
<feature type="region of interest" description="Disordered" evidence="1">
    <location>
        <begin position="1"/>
        <end position="110"/>
    </location>
</feature>
<gene>
    <name evidence="2" type="ORF">VSDG_09542</name>
</gene>
<reference evidence="2 3" key="1">
    <citation type="submission" date="2015-09" db="EMBL/GenBank/DDBJ databases">
        <title>Host preference determinants of Valsa canker pathogens revealed by comparative genomics.</title>
        <authorList>
            <person name="Yin Z."/>
            <person name="Huang L."/>
        </authorList>
    </citation>
    <scope>NUCLEOTIDE SEQUENCE [LARGE SCALE GENOMIC DNA]</scope>
    <source>
        <strain evidence="2 3">YSFL</strain>
    </source>
</reference>
<dbReference type="EMBL" id="LJZO01000074">
    <property type="protein sequence ID" value="ROV87850.1"/>
    <property type="molecule type" value="Genomic_DNA"/>
</dbReference>
<feature type="compositionally biased region" description="Basic and acidic residues" evidence="1">
    <location>
        <begin position="19"/>
        <end position="29"/>
    </location>
</feature>
<dbReference type="OrthoDB" id="10481411at2759"/>
<organism evidence="2 3">
    <name type="scientific">Cytospora chrysosperma</name>
    <name type="common">Cytospora canker fungus</name>
    <name type="synonym">Sphaeria chrysosperma</name>
    <dbReference type="NCBI Taxonomy" id="252740"/>
    <lineage>
        <taxon>Eukaryota</taxon>
        <taxon>Fungi</taxon>
        <taxon>Dikarya</taxon>
        <taxon>Ascomycota</taxon>
        <taxon>Pezizomycotina</taxon>
        <taxon>Sordariomycetes</taxon>
        <taxon>Sordariomycetidae</taxon>
        <taxon>Diaporthales</taxon>
        <taxon>Cytosporaceae</taxon>
        <taxon>Cytospora</taxon>
    </lineage>
</organism>
<dbReference type="AlphaFoldDB" id="A0A423VAK7"/>
<comment type="caution">
    <text evidence="2">The sequence shown here is derived from an EMBL/GenBank/DDBJ whole genome shotgun (WGS) entry which is preliminary data.</text>
</comment>